<dbReference type="InterPro" id="IPR001763">
    <property type="entry name" value="Rhodanese-like_dom"/>
</dbReference>
<dbReference type="InterPro" id="IPR004099">
    <property type="entry name" value="Pyr_nucl-diS_OxRdtase_dimer"/>
</dbReference>
<dbReference type="SUPFAM" id="SSF51905">
    <property type="entry name" value="FAD/NAD(P)-binding domain"/>
    <property type="match status" value="2"/>
</dbReference>
<dbReference type="InterPro" id="IPR032836">
    <property type="entry name" value="DsrE2-like"/>
</dbReference>
<evidence type="ECO:0000259" key="7">
    <source>
        <dbReference type="PROSITE" id="PS50206"/>
    </source>
</evidence>
<dbReference type="STRING" id="1855823.MCCS_05840"/>
<organism evidence="8 9">
    <name type="scientific">Macrococcoides canis</name>
    <dbReference type="NCBI Taxonomy" id="1855823"/>
    <lineage>
        <taxon>Bacteria</taxon>
        <taxon>Bacillati</taxon>
        <taxon>Bacillota</taxon>
        <taxon>Bacilli</taxon>
        <taxon>Bacillales</taxon>
        <taxon>Staphylococcaceae</taxon>
        <taxon>Macrococcoides</taxon>
    </lineage>
</organism>
<dbReference type="Gene3D" id="3.40.250.10">
    <property type="entry name" value="Rhodanese-like domain"/>
    <property type="match status" value="1"/>
</dbReference>
<evidence type="ECO:0000256" key="3">
    <source>
        <dbReference type="ARBA" id="ARBA00022630"/>
    </source>
</evidence>
<reference evidence="8 9" key="1">
    <citation type="journal article" date="2017" name="Int. J. Syst. Evol. Microbiol.">
        <title>Macrococcus canis sp. nov., a skin bacterium associated with infections in dogs.</title>
        <authorList>
            <person name="Gobeli Brawand S."/>
            <person name="Cotting K."/>
            <person name="Gomez-Sanz E."/>
            <person name="Collaud A."/>
            <person name="Thomann A."/>
            <person name="Brodard I."/>
            <person name="Rodriguez-Campos S."/>
            <person name="Strauss C."/>
            <person name="Perreten V."/>
        </authorList>
    </citation>
    <scope>NUCLEOTIDE SEQUENCE [LARGE SCALE GENOMIC DNA]</scope>
    <source>
        <strain evidence="8 9">KM45013</strain>
    </source>
</reference>
<dbReference type="AlphaFoldDB" id="A0A1W7A9C3"/>
<dbReference type="Gene3D" id="3.40.1260.10">
    <property type="entry name" value="DsrEFH-like"/>
    <property type="match status" value="1"/>
</dbReference>
<dbReference type="SUPFAM" id="SSF64307">
    <property type="entry name" value="SirA-like"/>
    <property type="match status" value="1"/>
</dbReference>
<dbReference type="KEGG" id="mcak:MCCS_05840"/>
<dbReference type="PROSITE" id="PS50206">
    <property type="entry name" value="RHODANESE_3"/>
    <property type="match status" value="1"/>
</dbReference>
<dbReference type="InterPro" id="IPR016156">
    <property type="entry name" value="FAD/NAD-linked_Rdtase_dimer_sf"/>
</dbReference>
<dbReference type="InterPro" id="IPR050260">
    <property type="entry name" value="FAD-bd_OxRdtase"/>
</dbReference>
<dbReference type="PRINTS" id="PR00368">
    <property type="entry name" value="FADPNR"/>
</dbReference>
<dbReference type="Pfam" id="PF02852">
    <property type="entry name" value="Pyr_redox_dim"/>
    <property type="match status" value="1"/>
</dbReference>
<dbReference type="PANTHER" id="PTHR43429:SF1">
    <property type="entry name" value="NAD(P)H SULFUR OXIDOREDUCTASE (COA-DEPENDENT)"/>
    <property type="match status" value="1"/>
</dbReference>
<keyword evidence="5 8" id="KW-0560">Oxidoreductase</keyword>
<dbReference type="SMART" id="SM00450">
    <property type="entry name" value="RHOD"/>
    <property type="match status" value="1"/>
</dbReference>
<dbReference type="Pfam" id="PF00581">
    <property type="entry name" value="Rhodanese"/>
    <property type="match status" value="1"/>
</dbReference>
<name>A0A1W7A9C3_9STAP</name>
<dbReference type="GO" id="GO:0050451">
    <property type="term" value="F:CoA-disulfide reductase (NADPH) activity"/>
    <property type="evidence" value="ECO:0007669"/>
    <property type="project" value="UniProtKB-EC"/>
</dbReference>
<dbReference type="InterPro" id="IPR023753">
    <property type="entry name" value="FAD/NAD-binding_dom"/>
</dbReference>
<dbReference type="Pfam" id="PF13686">
    <property type="entry name" value="DrsE_2"/>
    <property type="match status" value="1"/>
</dbReference>
<evidence type="ECO:0000256" key="4">
    <source>
        <dbReference type="ARBA" id="ARBA00022827"/>
    </source>
</evidence>
<evidence type="ECO:0000313" key="8">
    <source>
        <dbReference type="EMBL" id="ARQ06235.1"/>
    </source>
</evidence>
<dbReference type="SUPFAM" id="SSF75169">
    <property type="entry name" value="DsrEFH-like"/>
    <property type="match status" value="1"/>
</dbReference>
<dbReference type="Pfam" id="PF07992">
    <property type="entry name" value="Pyr_redox_2"/>
    <property type="match status" value="1"/>
</dbReference>
<evidence type="ECO:0000256" key="6">
    <source>
        <dbReference type="ARBA" id="ARBA00023284"/>
    </source>
</evidence>
<evidence type="ECO:0000313" key="9">
    <source>
        <dbReference type="Proteomes" id="UP000194154"/>
    </source>
</evidence>
<proteinExistence type="inferred from homology"/>
<dbReference type="SUPFAM" id="SSF52821">
    <property type="entry name" value="Rhodanese/Cell cycle control phosphatase"/>
    <property type="match status" value="1"/>
</dbReference>
<comment type="similarity">
    <text evidence="2">Belongs to the class-III pyridine nucleotide-disulfide oxidoreductase family.</text>
</comment>
<dbReference type="Gene3D" id="3.50.50.60">
    <property type="entry name" value="FAD/NAD(P)-binding domain"/>
    <property type="match status" value="2"/>
</dbReference>
<dbReference type="InterPro" id="IPR036188">
    <property type="entry name" value="FAD/NAD-bd_sf"/>
</dbReference>
<dbReference type="NCBIfam" id="NF010037">
    <property type="entry name" value="PRK13512.1"/>
    <property type="match status" value="1"/>
</dbReference>
<dbReference type="InterPro" id="IPR027396">
    <property type="entry name" value="DsrEFH-like"/>
</dbReference>
<dbReference type="InterPro" id="IPR036868">
    <property type="entry name" value="TusA-like_sf"/>
</dbReference>
<dbReference type="PANTHER" id="PTHR43429">
    <property type="entry name" value="PYRIDINE NUCLEOTIDE-DISULFIDE OXIDOREDUCTASE DOMAIN-CONTAINING"/>
    <property type="match status" value="1"/>
</dbReference>
<keyword evidence="3" id="KW-0285">Flavoprotein</keyword>
<comment type="cofactor">
    <cofactor evidence="1">
        <name>FAD</name>
        <dbReference type="ChEBI" id="CHEBI:57692"/>
    </cofactor>
</comment>
<feature type="domain" description="Rhodanese" evidence="7">
    <location>
        <begin position="459"/>
        <end position="541"/>
    </location>
</feature>
<dbReference type="EMBL" id="CP021059">
    <property type="protein sequence ID" value="ARQ06235.1"/>
    <property type="molecule type" value="Genomic_DNA"/>
</dbReference>
<evidence type="ECO:0000256" key="2">
    <source>
        <dbReference type="ARBA" id="ARBA00009130"/>
    </source>
</evidence>
<evidence type="ECO:0000256" key="5">
    <source>
        <dbReference type="ARBA" id="ARBA00023002"/>
    </source>
</evidence>
<dbReference type="SUPFAM" id="SSF55424">
    <property type="entry name" value="FAD/NAD-linked reductases, dimerisation (C-terminal) domain"/>
    <property type="match status" value="1"/>
</dbReference>
<accession>A0A1W7A9C3</accession>
<protein>
    <submittedName>
        <fullName evidence="8">Coenzyme A disulfide reductase</fullName>
        <ecNumber evidence="8">1.8.1.14</ecNumber>
    </submittedName>
</protein>
<dbReference type="InterPro" id="IPR001455">
    <property type="entry name" value="TusA-like"/>
</dbReference>
<gene>
    <name evidence="8" type="primary">cdr_1</name>
    <name evidence="8" type="ORF">MCCS_05840</name>
</gene>
<sequence>MRKIMIIGGVAGGASVAARLRRLNEQDEITIIERGPHVSFANCGLPYYIGDEIKDRDKLLIQTPELMNNRMNINVRTNTEATQINPDNKTVLLKTQNGVEEASYDVLILSMGARAIEVPIEGAQESHVFTLRNIPDMDKIKSYINARNVKTATVVGGGFIGLEMAENLHALGIDVTLFELGDQVMPGMDKDMTKLLETHMLQRGVHLKLKSSINKINENSVIAENGEVIQSDMVIMAIGVVPESTIAQKAGIETGVKGAIKTNDVFKTSIKDIYAIGDVAEITHKISQQDVHIPLAWIANREGRLLADHLNGKQIDKIKPIGTAIAKVFDLTAASTGLNERTLKMQGLDYHIIHVSGQSNATYYPGAEPMTIKALFSPEGKIYGAQIVGRKGVDKRIDLIASAMTFNQDIRSLAQIEIAYAPPFSSAKDPVNMVGYIAQNVLDDEMKMVQYDEIENFNQIIDVREPIEYEMGTIESAKNIPLGTLRDRLADLDKDETVAIFCQVGQRGYNAARILQNNGFDVVNLDGGYKHYKAMHETVSTPEVKAVEQAQTEEHNKKEQPMKKEDRRIIEASGLQCPGAILKVKENMDEMKDGEQLEIHVTDFGFCTDIEAWAKNTGNTIISNETKDGKVVAVVQKGADLPVNVMNDKEGHQLVETKNGATMVVFSGDLDKALASFIIATGAASYGKEVTMFFTFWGLNVIKKPGVTIAKEGLDKMFSKMMPKHAGQLPISKMNMGGAGARMIRHVMNKKKVDSLETMIEKAQSMGIKMVACTMSMDIMAVTKEELIDGVEYGGVATYLGDTEQSNLNLFI</sequence>
<dbReference type="Pfam" id="PF01206">
    <property type="entry name" value="TusA"/>
    <property type="match status" value="1"/>
</dbReference>
<dbReference type="EC" id="1.8.1.14" evidence="8"/>
<evidence type="ECO:0000256" key="1">
    <source>
        <dbReference type="ARBA" id="ARBA00001974"/>
    </source>
</evidence>
<keyword evidence="4" id="KW-0274">FAD</keyword>
<dbReference type="Gene3D" id="3.30.110.40">
    <property type="entry name" value="TusA-like domain"/>
    <property type="match status" value="1"/>
</dbReference>
<keyword evidence="6" id="KW-0676">Redox-active center</keyword>
<dbReference type="PRINTS" id="PR00411">
    <property type="entry name" value="PNDRDTASEI"/>
</dbReference>
<keyword evidence="9" id="KW-1185">Reference proteome</keyword>
<dbReference type="Proteomes" id="UP000194154">
    <property type="component" value="Chromosome"/>
</dbReference>
<dbReference type="InterPro" id="IPR036873">
    <property type="entry name" value="Rhodanese-like_dom_sf"/>
</dbReference>